<dbReference type="InterPro" id="IPR001538">
    <property type="entry name" value="Man6P_isomerase-2_C"/>
</dbReference>
<dbReference type="PANTHER" id="PTHR46390">
    <property type="entry name" value="MANNOSE-1-PHOSPHATE GUANYLYLTRANSFERASE"/>
    <property type="match status" value="1"/>
</dbReference>
<dbReference type="SUPFAM" id="SSF51182">
    <property type="entry name" value="RmlC-like cupins"/>
    <property type="match status" value="1"/>
</dbReference>
<dbReference type="PANTHER" id="PTHR46390:SF1">
    <property type="entry name" value="MANNOSE-1-PHOSPHATE GUANYLYLTRANSFERASE"/>
    <property type="match status" value="1"/>
</dbReference>
<dbReference type="Gene3D" id="2.60.120.10">
    <property type="entry name" value="Jelly Rolls"/>
    <property type="match status" value="1"/>
</dbReference>
<dbReference type="Pfam" id="PF01050">
    <property type="entry name" value="MannoseP_isomer"/>
    <property type="match status" value="1"/>
</dbReference>
<proteinExistence type="predicted"/>
<reference evidence="2 3" key="1">
    <citation type="submission" date="2016-10" db="EMBL/GenBank/DDBJ databases">
        <authorList>
            <person name="de Groot N.N."/>
        </authorList>
    </citation>
    <scope>NUCLEOTIDE SEQUENCE [LARGE SCALE GENOMIC DNA]</scope>
    <source>
        <strain evidence="2 3">CGMCC 1.11147</strain>
    </source>
</reference>
<dbReference type="InterPro" id="IPR014710">
    <property type="entry name" value="RmlC-like_jellyroll"/>
</dbReference>
<protein>
    <submittedName>
        <fullName evidence="2">Mannose-6-phosphate isomerase, type 2</fullName>
    </submittedName>
</protein>
<dbReference type="RefSeq" id="WP_091024667.1">
    <property type="nucleotide sequence ID" value="NZ_BKAE01000006.1"/>
</dbReference>
<name>A0A1H0BNJ3_9ACTN</name>
<dbReference type="GO" id="GO:0016853">
    <property type="term" value="F:isomerase activity"/>
    <property type="evidence" value="ECO:0007669"/>
    <property type="project" value="UniProtKB-KW"/>
</dbReference>
<evidence type="ECO:0000259" key="1">
    <source>
        <dbReference type="Pfam" id="PF01050"/>
    </source>
</evidence>
<dbReference type="GO" id="GO:0004475">
    <property type="term" value="F:mannose-1-phosphate guanylyltransferase (GTP) activity"/>
    <property type="evidence" value="ECO:0007669"/>
    <property type="project" value="TreeGrafter"/>
</dbReference>
<organism evidence="2 3">
    <name type="scientific">Nocardioides szechwanensis</name>
    <dbReference type="NCBI Taxonomy" id="1005944"/>
    <lineage>
        <taxon>Bacteria</taxon>
        <taxon>Bacillati</taxon>
        <taxon>Actinomycetota</taxon>
        <taxon>Actinomycetes</taxon>
        <taxon>Propionibacteriales</taxon>
        <taxon>Nocardioidaceae</taxon>
        <taxon>Nocardioides</taxon>
    </lineage>
</organism>
<dbReference type="InterPro" id="IPR051161">
    <property type="entry name" value="Mannose-6P_isomerase_type2"/>
</dbReference>
<dbReference type="GO" id="GO:0005976">
    <property type="term" value="P:polysaccharide metabolic process"/>
    <property type="evidence" value="ECO:0007669"/>
    <property type="project" value="InterPro"/>
</dbReference>
<gene>
    <name evidence="2" type="ORF">SAMN05192576_2185</name>
</gene>
<keyword evidence="3" id="KW-1185">Reference proteome</keyword>
<dbReference type="CDD" id="cd02213">
    <property type="entry name" value="cupin_PMI_typeII_C"/>
    <property type="match status" value="1"/>
</dbReference>
<feature type="domain" description="Mannose-6-phosphate isomerase type II C-terminal" evidence="1">
    <location>
        <begin position="8"/>
        <end position="110"/>
    </location>
</feature>
<accession>A0A1H0BNJ3</accession>
<evidence type="ECO:0000313" key="3">
    <source>
        <dbReference type="Proteomes" id="UP000199004"/>
    </source>
</evidence>
<dbReference type="InterPro" id="IPR011051">
    <property type="entry name" value="RmlC_Cupin_sf"/>
</dbReference>
<dbReference type="EMBL" id="FNIC01000003">
    <property type="protein sequence ID" value="SDN47135.1"/>
    <property type="molecule type" value="Genomic_DNA"/>
</dbReference>
<dbReference type="OrthoDB" id="9806359at2"/>
<dbReference type="STRING" id="1005944.SAMN05192576_2185"/>
<keyword evidence="2" id="KW-0413">Isomerase</keyword>
<evidence type="ECO:0000313" key="2">
    <source>
        <dbReference type="EMBL" id="SDN47135.1"/>
    </source>
</evidence>
<dbReference type="Proteomes" id="UP000199004">
    <property type="component" value="Unassembled WGS sequence"/>
</dbReference>
<dbReference type="AlphaFoldDB" id="A0A1H0BNJ3"/>
<dbReference type="GO" id="GO:0009298">
    <property type="term" value="P:GDP-mannose biosynthetic process"/>
    <property type="evidence" value="ECO:0007669"/>
    <property type="project" value="TreeGrafter"/>
</dbReference>
<sequence length="121" mass="13538">MIGDFDERPWGAWQVLDEGEGFKVKRIVVKAHQRLSYQTHEHRAEHWSIVSGRATCVVDGETVLAGPGESVDVEIGQAHRITNREDYPLILIEVQRGAYCGEDDICRLEDDYGRASVAVSA</sequence>